<feature type="transmembrane region" description="Helical" evidence="4">
    <location>
        <begin position="76"/>
        <end position="96"/>
    </location>
</feature>
<dbReference type="SUPFAM" id="SSF103473">
    <property type="entry name" value="MFS general substrate transporter"/>
    <property type="match status" value="1"/>
</dbReference>
<comment type="caution">
    <text evidence="6">The sequence shown here is derived from an EMBL/GenBank/DDBJ whole genome shotgun (WGS) entry which is preliminary data.</text>
</comment>
<feature type="domain" description="Major facilitator superfamily (MFS) profile" evidence="5">
    <location>
        <begin position="10"/>
        <end position="382"/>
    </location>
</feature>
<sequence length="404" mass="39904">MTREFRSGWRVVLGAFLVTMAGFGAIYSYAVFADALAAEFAVSPASLSVIYSLSGGSCFLVSAVSGPIADRIGSRVPAGFGMALVAAGLFLAATATSLAEVYLGYGLLIGLGTGFAYVPAMAAVQRRFDSNRGLASGLAVSGIGAGAALVAFSADALFSVAEWRASFVAFGLCVGAVGFGGALLLEPGRGGSAAARSAPAAGSPVPGFAWMWAGIFLVSTPSVLPHALLVGTALDLGLPRTSAFGLLGLIGIGTIAGRFLLAVLADAVGRRGVFLVCCAGMAGSMAVWGFARDEATLQVFALGFGALQGGFVALLPAFVADSVGAQRLGRALGFLYTSRGVALVAAAPAVAGAAAASGHTIPVLAVAAMGGLGALLLAWKARPAGAVFAGGPAFALAVTGGERA</sequence>
<keyword evidence="1 4" id="KW-0812">Transmembrane</keyword>
<dbReference type="InterPro" id="IPR020846">
    <property type="entry name" value="MFS_dom"/>
</dbReference>
<evidence type="ECO:0000259" key="5">
    <source>
        <dbReference type="PROSITE" id="PS50850"/>
    </source>
</evidence>
<feature type="transmembrane region" description="Helical" evidence="4">
    <location>
        <begin position="297"/>
        <end position="319"/>
    </location>
</feature>
<evidence type="ECO:0000313" key="7">
    <source>
        <dbReference type="Proteomes" id="UP001526430"/>
    </source>
</evidence>
<feature type="transmembrane region" description="Helical" evidence="4">
    <location>
        <begin position="244"/>
        <end position="265"/>
    </location>
</feature>
<feature type="transmembrane region" description="Helical" evidence="4">
    <location>
        <begin position="166"/>
        <end position="185"/>
    </location>
</feature>
<dbReference type="EMBL" id="JAPFQI010000007">
    <property type="protein sequence ID" value="MCW8086146.1"/>
    <property type="molecule type" value="Genomic_DNA"/>
</dbReference>
<dbReference type="Gene3D" id="1.20.1250.20">
    <property type="entry name" value="MFS general substrate transporter like domains"/>
    <property type="match status" value="2"/>
</dbReference>
<proteinExistence type="predicted"/>
<evidence type="ECO:0000256" key="3">
    <source>
        <dbReference type="ARBA" id="ARBA00023136"/>
    </source>
</evidence>
<feature type="transmembrane region" description="Helical" evidence="4">
    <location>
        <begin position="134"/>
        <end position="154"/>
    </location>
</feature>
<dbReference type="RefSeq" id="WP_301590127.1">
    <property type="nucleotide sequence ID" value="NZ_JAPFQI010000007.1"/>
</dbReference>
<dbReference type="PANTHER" id="PTHR11360:SF284">
    <property type="entry name" value="EG:103B4.3 PROTEIN-RELATED"/>
    <property type="match status" value="1"/>
</dbReference>
<feature type="transmembrane region" description="Helical" evidence="4">
    <location>
        <begin position="44"/>
        <end position="64"/>
    </location>
</feature>
<evidence type="ECO:0000256" key="1">
    <source>
        <dbReference type="ARBA" id="ARBA00022692"/>
    </source>
</evidence>
<keyword evidence="7" id="KW-1185">Reference proteome</keyword>
<dbReference type="Pfam" id="PF07690">
    <property type="entry name" value="MFS_1"/>
    <property type="match status" value="1"/>
</dbReference>
<feature type="transmembrane region" description="Helical" evidence="4">
    <location>
        <begin position="361"/>
        <end position="379"/>
    </location>
</feature>
<feature type="transmembrane region" description="Helical" evidence="4">
    <location>
        <begin position="102"/>
        <end position="122"/>
    </location>
</feature>
<name>A0ABT3NVI1_9PROT</name>
<reference evidence="6 7" key="1">
    <citation type="submission" date="2022-10" db="EMBL/GenBank/DDBJ databases">
        <title>Roseococcus glaciei nov., sp. nov., isolated from glacier.</title>
        <authorList>
            <person name="Liu Q."/>
            <person name="Xin Y.-H."/>
        </authorList>
    </citation>
    <scope>NUCLEOTIDE SEQUENCE [LARGE SCALE GENOMIC DNA]</scope>
    <source>
        <strain evidence="6 7">MDT2-1-1</strain>
    </source>
</reference>
<evidence type="ECO:0000313" key="6">
    <source>
        <dbReference type="EMBL" id="MCW8086146.1"/>
    </source>
</evidence>
<accession>A0ABT3NVI1</accession>
<dbReference type="InterPro" id="IPR050327">
    <property type="entry name" value="Proton-linked_MCT"/>
</dbReference>
<gene>
    <name evidence="6" type="ORF">OF850_10950</name>
</gene>
<evidence type="ECO:0000256" key="4">
    <source>
        <dbReference type="SAM" id="Phobius"/>
    </source>
</evidence>
<dbReference type="InterPro" id="IPR011701">
    <property type="entry name" value="MFS"/>
</dbReference>
<dbReference type="PROSITE" id="PS50850">
    <property type="entry name" value="MFS"/>
    <property type="match status" value="1"/>
</dbReference>
<dbReference type="InterPro" id="IPR036259">
    <property type="entry name" value="MFS_trans_sf"/>
</dbReference>
<dbReference type="Proteomes" id="UP001526430">
    <property type="component" value="Unassembled WGS sequence"/>
</dbReference>
<evidence type="ECO:0000256" key="2">
    <source>
        <dbReference type="ARBA" id="ARBA00022989"/>
    </source>
</evidence>
<protein>
    <submittedName>
        <fullName evidence="6">MFS transporter</fullName>
    </submittedName>
</protein>
<feature type="transmembrane region" description="Helical" evidence="4">
    <location>
        <begin position="12"/>
        <end position="32"/>
    </location>
</feature>
<feature type="transmembrane region" description="Helical" evidence="4">
    <location>
        <begin position="331"/>
        <end position="355"/>
    </location>
</feature>
<organism evidence="6 7">
    <name type="scientific">Sabulicella glaciei</name>
    <dbReference type="NCBI Taxonomy" id="2984948"/>
    <lineage>
        <taxon>Bacteria</taxon>
        <taxon>Pseudomonadati</taxon>
        <taxon>Pseudomonadota</taxon>
        <taxon>Alphaproteobacteria</taxon>
        <taxon>Acetobacterales</taxon>
        <taxon>Acetobacteraceae</taxon>
        <taxon>Sabulicella</taxon>
    </lineage>
</organism>
<feature type="transmembrane region" description="Helical" evidence="4">
    <location>
        <begin position="205"/>
        <end position="224"/>
    </location>
</feature>
<feature type="transmembrane region" description="Helical" evidence="4">
    <location>
        <begin position="272"/>
        <end position="291"/>
    </location>
</feature>
<keyword evidence="3 4" id="KW-0472">Membrane</keyword>
<keyword evidence="2 4" id="KW-1133">Transmembrane helix</keyword>
<dbReference type="PANTHER" id="PTHR11360">
    <property type="entry name" value="MONOCARBOXYLATE TRANSPORTER"/>
    <property type="match status" value="1"/>
</dbReference>